<feature type="transmembrane region" description="Helical" evidence="6">
    <location>
        <begin position="45"/>
        <end position="67"/>
    </location>
</feature>
<dbReference type="Gene3D" id="1.20.1250.20">
    <property type="entry name" value="MFS general substrate transporter like domains"/>
    <property type="match status" value="2"/>
</dbReference>
<gene>
    <name evidence="8" type="ORF">ACFPRA_01125</name>
</gene>
<evidence type="ECO:0000313" key="9">
    <source>
        <dbReference type="Proteomes" id="UP001596109"/>
    </source>
</evidence>
<feature type="domain" description="Major facilitator superfamily (MFS) profile" evidence="7">
    <location>
        <begin position="11"/>
        <end position="396"/>
    </location>
</feature>
<evidence type="ECO:0000259" key="7">
    <source>
        <dbReference type="PROSITE" id="PS50850"/>
    </source>
</evidence>
<dbReference type="InterPro" id="IPR020846">
    <property type="entry name" value="MFS_dom"/>
</dbReference>
<dbReference type="Pfam" id="PF07690">
    <property type="entry name" value="MFS_1"/>
    <property type="match status" value="1"/>
</dbReference>
<sequence>MSNNMTMPKSVFLLIAIFAISVNMRPAITSIGPMLETIREELTLSNAQVTLLTSIPVICMGIFASLAPLLNRIFGLKRTMFVMITLIGLTTALRGFVTGLPVLLSTAFVVGIAIAVIGPLLSAMIKQNFPDRAASVIGIYSFGMGVGSAASAGLTAVFYEATGSYLFALSIWAVLALIGFVSWFLAVKGQGEVRQQAPLAVHEKRKKAGSPWKSWKAWLFLLFFGSQSAAFFSITTWLAPIAMSAGMTLLQASTLLSIMMTVQIFMNILIPLLMQRFPARKFWLLFILISGMIAIILFWTGIHSLMWIGAFIIGIPLGGLFPAALLFPLDETETAEETNEWTAMMQTGGFIMGGLLPLLIALMYDWTSNHHYTFIIMLMLYVLMILLTFLIGDKKNSK</sequence>
<evidence type="ECO:0000256" key="5">
    <source>
        <dbReference type="ARBA" id="ARBA00023136"/>
    </source>
</evidence>
<dbReference type="InterPro" id="IPR011701">
    <property type="entry name" value="MFS"/>
</dbReference>
<dbReference type="PANTHER" id="PTHR23523:SF2">
    <property type="entry name" value="2-NITROIMIDAZOLE TRANSPORTER"/>
    <property type="match status" value="1"/>
</dbReference>
<feature type="transmembrane region" description="Helical" evidence="6">
    <location>
        <begin position="249"/>
        <end position="270"/>
    </location>
</feature>
<keyword evidence="3 6" id="KW-0812">Transmembrane</keyword>
<dbReference type="SUPFAM" id="SSF103473">
    <property type="entry name" value="MFS general substrate transporter"/>
    <property type="match status" value="1"/>
</dbReference>
<name>A0ABW0TGH7_9BACL</name>
<dbReference type="PROSITE" id="PS50850">
    <property type="entry name" value="MFS"/>
    <property type="match status" value="1"/>
</dbReference>
<reference evidence="9" key="1">
    <citation type="journal article" date="2019" name="Int. J. Syst. Evol. Microbiol.">
        <title>The Global Catalogue of Microorganisms (GCM) 10K type strain sequencing project: providing services to taxonomists for standard genome sequencing and annotation.</title>
        <authorList>
            <consortium name="The Broad Institute Genomics Platform"/>
            <consortium name="The Broad Institute Genome Sequencing Center for Infectious Disease"/>
            <person name="Wu L."/>
            <person name="Ma J."/>
        </authorList>
    </citation>
    <scope>NUCLEOTIDE SEQUENCE [LARGE SCALE GENOMIC DNA]</scope>
    <source>
        <strain evidence="9">CGMCC 4.1434</strain>
    </source>
</reference>
<feature type="transmembrane region" description="Helical" evidence="6">
    <location>
        <begin position="79"/>
        <end position="97"/>
    </location>
</feature>
<keyword evidence="4 6" id="KW-1133">Transmembrane helix</keyword>
<dbReference type="RefSeq" id="WP_381429585.1">
    <property type="nucleotide sequence ID" value="NZ_JBHSNO010000001.1"/>
</dbReference>
<feature type="transmembrane region" description="Helical" evidence="6">
    <location>
        <begin position="282"/>
        <end position="302"/>
    </location>
</feature>
<feature type="transmembrane region" description="Helical" evidence="6">
    <location>
        <begin position="103"/>
        <end position="125"/>
    </location>
</feature>
<proteinExistence type="predicted"/>
<keyword evidence="9" id="KW-1185">Reference proteome</keyword>
<dbReference type="InterPro" id="IPR052524">
    <property type="entry name" value="MFS_Cyanate_Porter"/>
</dbReference>
<keyword evidence="2" id="KW-0813">Transport</keyword>
<feature type="transmembrane region" description="Helical" evidence="6">
    <location>
        <begin position="341"/>
        <end position="364"/>
    </location>
</feature>
<evidence type="ECO:0000256" key="1">
    <source>
        <dbReference type="ARBA" id="ARBA00004651"/>
    </source>
</evidence>
<comment type="caution">
    <text evidence="8">The sequence shown here is derived from an EMBL/GenBank/DDBJ whole genome shotgun (WGS) entry which is preliminary data.</text>
</comment>
<dbReference type="Proteomes" id="UP001596109">
    <property type="component" value="Unassembled WGS sequence"/>
</dbReference>
<feature type="transmembrane region" description="Helical" evidence="6">
    <location>
        <begin position="137"/>
        <end position="159"/>
    </location>
</feature>
<feature type="transmembrane region" description="Helical" evidence="6">
    <location>
        <begin position="217"/>
        <end position="243"/>
    </location>
</feature>
<accession>A0ABW0TGH7</accession>
<feature type="transmembrane region" description="Helical" evidence="6">
    <location>
        <begin position="370"/>
        <end position="392"/>
    </location>
</feature>
<protein>
    <submittedName>
        <fullName evidence="8">CynX/NimT family MFS transporter</fullName>
    </submittedName>
</protein>
<evidence type="ECO:0000256" key="4">
    <source>
        <dbReference type="ARBA" id="ARBA00022989"/>
    </source>
</evidence>
<evidence type="ECO:0000256" key="6">
    <source>
        <dbReference type="SAM" id="Phobius"/>
    </source>
</evidence>
<feature type="transmembrane region" description="Helical" evidence="6">
    <location>
        <begin position="165"/>
        <end position="186"/>
    </location>
</feature>
<feature type="transmembrane region" description="Helical" evidence="6">
    <location>
        <begin position="308"/>
        <end position="329"/>
    </location>
</feature>
<keyword evidence="5 6" id="KW-0472">Membrane</keyword>
<dbReference type="InterPro" id="IPR036259">
    <property type="entry name" value="MFS_trans_sf"/>
</dbReference>
<dbReference type="EMBL" id="JBHSNO010000001">
    <property type="protein sequence ID" value="MFC5587510.1"/>
    <property type="molecule type" value="Genomic_DNA"/>
</dbReference>
<evidence type="ECO:0000256" key="2">
    <source>
        <dbReference type="ARBA" id="ARBA00022448"/>
    </source>
</evidence>
<dbReference type="PANTHER" id="PTHR23523">
    <property type="match status" value="1"/>
</dbReference>
<evidence type="ECO:0000313" key="8">
    <source>
        <dbReference type="EMBL" id="MFC5587510.1"/>
    </source>
</evidence>
<evidence type="ECO:0000256" key="3">
    <source>
        <dbReference type="ARBA" id="ARBA00022692"/>
    </source>
</evidence>
<organism evidence="8 9">
    <name type="scientific">Sporosarcina soli</name>
    <dbReference type="NCBI Taxonomy" id="334736"/>
    <lineage>
        <taxon>Bacteria</taxon>
        <taxon>Bacillati</taxon>
        <taxon>Bacillota</taxon>
        <taxon>Bacilli</taxon>
        <taxon>Bacillales</taxon>
        <taxon>Caryophanaceae</taxon>
        <taxon>Sporosarcina</taxon>
    </lineage>
</organism>
<comment type="subcellular location">
    <subcellularLocation>
        <location evidence="1">Cell membrane</location>
        <topology evidence="1">Multi-pass membrane protein</topology>
    </subcellularLocation>
</comment>